<dbReference type="Gene3D" id="2.170.270.10">
    <property type="entry name" value="SET domain"/>
    <property type="match status" value="1"/>
</dbReference>
<evidence type="ECO:0000256" key="2">
    <source>
        <dbReference type="ARBA" id="ARBA00022691"/>
    </source>
</evidence>
<evidence type="ECO:0000259" key="3">
    <source>
        <dbReference type="PROSITE" id="PS50280"/>
    </source>
</evidence>
<dbReference type="Proteomes" id="UP000475214">
    <property type="component" value="Unassembled WGS sequence"/>
</dbReference>
<dbReference type="InterPro" id="IPR001214">
    <property type="entry name" value="SET_dom"/>
</dbReference>
<accession>A0A6L9S4P9</accession>
<dbReference type="InterPro" id="IPR046341">
    <property type="entry name" value="SET_dom_sf"/>
</dbReference>
<dbReference type="AlphaFoldDB" id="A0A6L9S4P9"/>
<keyword evidence="6" id="KW-1185">Reference proteome</keyword>
<evidence type="ECO:0000256" key="1">
    <source>
        <dbReference type="ARBA" id="ARBA00022679"/>
    </source>
</evidence>
<dbReference type="GO" id="GO:0016740">
    <property type="term" value="F:transferase activity"/>
    <property type="evidence" value="ECO:0007669"/>
    <property type="project" value="UniProtKB-KW"/>
</dbReference>
<comment type="caution">
    <text evidence="5">The sequence shown here is derived from an EMBL/GenBank/DDBJ whole genome shotgun (WGS) entry which is preliminary data.</text>
</comment>
<dbReference type="InterPro" id="IPR003616">
    <property type="entry name" value="Post-SET_dom"/>
</dbReference>
<sequence>MVIVPDPECWLSEHVEVRDSPIQGSGLFARVDIARGTPVARLGGRLVSNAELQRLFDEAGAGTYVDTVSVHDDVNLVLPSGSANHWGNHSCEPTLWWTDPYTLQARFDIVAGTELTVDYGALTDDPYFEMECRCGATFCRGEVTGLDWQRPELQTAYGDHWVPVLRERIRADAQP</sequence>
<evidence type="ECO:0000259" key="4">
    <source>
        <dbReference type="PROSITE" id="PS50868"/>
    </source>
</evidence>
<evidence type="ECO:0000313" key="5">
    <source>
        <dbReference type="EMBL" id="NEE00126.1"/>
    </source>
</evidence>
<dbReference type="SUPFAM" id="SSF82199">
    <property type="entry name" value="SET domain"/>
    <property type="match status" value="1"/>
</dbReference>
<protein>
    <submittedName>
        <fullName evidence="5">SET domain-containing protein</fullName>
    </submittedName>
</protein>
<keyword evidence="1" id="KW-0808">Transferase</keyword>
<organism evidence="5 6">
    <name type="scientific">Phytoactinopolyspora halotolerans</name>
    <dbReference type="NCBI Taxonomy" id="1981512"/>
    <lineage>
        <taxon>Bacteria</taxon>
        <taxon>Bacillati</taxon>
        <taxon>Actinomycetota</taxon>
        <taxon>Actinomycetes</taxon>
        <taxon>Jiangellales</taxon>
        <taxon>Jiangellaceae</taxon>
        <taxon>Phytoactinopolyspora</taxon>
    </lineage>
</organism>
<reference evidence="5 6" key="1">
    <citation type="submission" date="2020-02" db="EMBL/GenBank/DDBJ databases">
        <authorList>
            <person name="Li X.-J."/>
            <person name="Han X.-M."/>
        </authorList>
    </citation>
    <scope>NUCLEOTIDE SEQUENCE [LARGE SCALE GENOMIC DNA]</scope>
    <source>
        <strain evidence="5 6">CCTCC AB 2017055</strain>
    </source>
</reference>
<dbReference type="RefSeq" id="WP_163735246.1">
    <property type="nucleotide sequence ID" value="NZ_JAAGOA010000004.1"/>
</dbReference>
<proteinExistence type="predicted"/>
<dbReference type="EMBL" id="JAAGOA010000004">
    <property type="protein sequence ID" value="NEE00126.1"/>
    <property type="molecule type" value="Genomic_DNA"/>
</dbReference>
<feature type="domain" description="SET" evidence="3">
    <location>
        <begin position="13"/>
        <end position="120"/>
    </location>
</feature>
<gene>
    <name evidence="5" type="ORF">G1H10_08075</name>
</gene>
<dbReference type="PROSITE" id="PS50280">
    <property type="entry name" value="SET"/>
    <property type="match status" value="1"/>
</dbReference>
<dbReference type="SMART" id="SM00317">
    <property type="entry name" value="SET"/>
    <property type="match status" value="1"/>
</dbReference>
<keyword evidence="2" id="KW-0949">S-adenosyl-L-methionine</keyword>
<dbReference type="PROSITE" id="PS50868">
    <property type="entry name" value="POST_SET"/>
    <property type="match status" value="1"/>
</dbReference>
<feature type="domain" description="Post-SET" evidence="4">
    <location>
        <begin position="128"/>
        <end position="144"/>
    </location>
</feature>
<name>A0A6L9S4P9_9ACTN</name>
<evidence type="ECO:0000313" key="6">
    <source>
        <dbReference type="Proteomes" id="UP000475214"/>
    </source>
</evidence>
<dbReference type="Pfam" id="PF00856">
    <property type="entry name" value="SET"/>
    <property type="match status" value="1"/>
</dbReference>